<dbReference type="EMBL" id="BAABGQ010000001">
    <property type="protein sequence ID" value="GAA4492920.1"/>
    <property type="molecule type" value="Genomic_DNA"/>
</dbReference>
<sequence>MPGKYYVSQSEPTQAMLLGALENALGWHLGEVERNQLIKTLEKKHKRKAQSSGVGFRSLLQWHVRFGVLVVPPLLHYDDLWTQHLKGKTFVDGSRNYDAQVIPFMNAKRGGLVTTSDAAKARKGAEVLADFQEGDDVSITVLRPYFPQYYSSPTLRGYVEPQGPYKVGIETSPALSKALRAAIADPAAPLYLGSNDGWIELDWHD</sequence>
<protein>
    <submittedName>
        <fullName evidence="1">Uncharacterized protein</fullName>
    </submittedName>
</protein>
<name>A0ABP8PXC2_9BACT</name>
<accession>A0ABP8PXC2</accession>
<evidence type="ECO:0000313" key="2">
    <source>
        <dbReference type="Proteomes" id="UP001501243"/>
    </source>
</evidence>
<proteinExistence type="predicted"/>
<organism evidence="1 2">
    <name type="scientific">Hymenobacter ginsengisoli</name>
    <dbReference type="NCBI Taxonomy" id="1051626"/>
    <lineage>
        <taxon>Bacteria</taxon>
        <taxon>Pseudomonadati</taxon>
        <taxon>Bacteroidota</taxon>
        <taxon>Cytophagia</taxon>
        <taxon>Cytophagales</taxon>
        <taxon>Hymenobacteraceae</taxon>
        <taxon>Hymenobacter</taxon>
    </lineage>
</organism>
<reference evidence="2" key="1">
    <citation type="journal article" date="2019" name="Int. J. Syst. Evol. Microbiol.">
        <title>The Global Catalogue of Microorganisms (GCM) 10K type strain sequencing project: providing services to taxonomists for standard genome sequencing and annotation.</title>
        <authorList>
            <consortium name="The Broad Institute Genomics Platform"/>
            <consortium name="The Broad Institute Genome Sequencing Center for Infectious Disease"/>
            <person name="Wu L."/>
            <person name="Ma J."/>
        </authorList>
    </citation>
    <scope>NUCLEOTIDE SEQUENCE [LARGE SCALE GENOMIC DNA]</scope>
    <source>
        <strain evidence="2">JCM 17841</strain>
    </source>
</reference>
<dbReference type="Proteomes" id="UP001501243">
    <property type="component" value="Unassembled WGS sequence"/>
</dbReference>
<keyword evidence="2" id="KW-1185">Reference proteome</keyword>
<comment type="caution">
    <text evidence="1">The sequence shown here is derived from an EMBL/GenBank/DDBJ whole genome shotgun (WGS) entry which is preliminary data.</text>
</comment>
<evidence type="ECO:0000313" key="1">
    <source>
        <dbReference type="EMBL" id="GAA4492920.1"/>
    </source>
</evidence>
<gene>
    <name evidence="1" type="ORF">GCM10023172_00800</name>
</gene>